<dbReference type="AlphaFoldDB" id="A0A249PA49"/>
<protein>
    <recommendedName>
        <fullName evidence="4">AlpA family phage regulatory protein</fullName>
    </recommendedName>
</protein>
<dbReference type="OrthoDB" id="9801242at2"/>
<evidence type="ECO:0000256" key="1">
    <source>
        <dbReference type="SAM" id="MobiDB-lite"/>
    </source>
</evidence>
<dbReference type="KEGG" id="esj:SJ05684_c10980"/>
<dbReference type="Proteomes" id="UP000217211">
    <property type="component" value="Chromosome"/>
</dbReference>
<evidence type="ECO:0000313" key="3">
    <source>
        <dbReference type="Proteomes" id="UP000217211"/>
    </source>
</evidence>
<feature type="region of interest" description="Disordered" evidence="1">
    <location>
        <begin position="81"/>
        <end position="108"/>
    </location>
</feature>
<dbReference type="EMBL" id="CP023067">
    <property type="protein sequence ID" value="ASY62554.1"/>
    <property type="molecule type" value="Genomic_DNA"/>
</dbReference>
<dbReference type="SUPFAM" id="SSF46955">
    <property type="entry name" value="Putative DNA-binding domain"/>
    <property type="match status" value="1"/>
</dbReference>
<evidence type="ECO:0008006" key="4">
    <source>
        <dbReference type="Google" id="ProtNLM"/>
    </source>
</evidence>
<accession>A0A249PA49</accession>
<organism evidence="2 3">
    <name type="scientific">Sinorhizobium sojae CCBAU 05684</name>
    <dbReference type="NCBI Taxonomy" id="716928"/>
    <lineage>
        <taxon>Bacteria</taxon>
        <taxon>Pseudomonadati</taxon>
        <taxon>Pseudomonadota</taxon>
        <taxon>Alphaproteobacteria</taxon>
        <taxon>Hyphomicrobiales</taxon>
        <taxon>Rhizobiaceae</taxon>
        <taxon>Sinorhizobium/Ensifer group</taxon>
        <taxon>Sinorhizobium</taxon>
    </lineage>
</organism>
<keyword evidence="3" id="KW-1185">Reference proteome</keyword>
<proteinExistence type="predicted"/>
<evidence type="ECO:0000313" key="2">
    <source>
        <dbReference type="EMBL" id="ASY62554.1"/>
    </source>
</evidence>
<sequence>MGWDEMMRLLRRREVELITGLSRTTLWRYEGDGRFPGALRLPGGDLRWLGGDVWAWILALPSGKEQARARWEHLAARRFRKSERNATAARTDAGSASTGPGTSPEERP</sequence>
<dbReference type="InterPro" id="IPR010260">
    <property type="entry name" value="AlpA"/>
</dbReference>
<dbReference type="InterPro" id="IPR009061">
    <property type="entry name" value="DNA-bd_dom_put_sf"/>
</dbReference>
<dbReference type="RefSeq" id="WP_050980225.1">
    <property type="nucleotide sequence ID" value="NZ_AJQT01000122.1"/>
</dbReference>
<dbReference type="Pfam" id="PF05930">
    <property type="entry name" value="Phage_AlpA"/>
    <property type="match status" value="1"/>
</dbReference>
<gene>
    <name evidence="2" type="ORF">SJ05684_c10980</name>
</gene>
<name>A0A249PA49_9HYPH</name>
<reference evidence="2 3" key="1">
    <citation type="submission" date="2017-08" db="EMBL/GenBank/DDBJ databases">
        <title>Multipartite genome sequences of Sinorhizobium species nodulating soybeans.</title>
        <authorList>
            <person name="Tian C.F."/>
        </authorList>
    </citation>
    <scope>NUCLEOTIDE SEQUENCE [LARGE SCALE GENOMIC DNA]</scope>
    <source>
        <strain evidence="2 3">CCBAU 05684</strain>
    </source>
</reference>